<evidence type="ECO:0000313" key="4">
    <source>
        <dbReference type="EMBL" id="KRN30163.1"/>
    </source>
</evidence>
<feature type="domain" description="Alpha/beta hydrolase fold-3" evidence="2">
    <location>
        <begin position="111"/>
        <end position="333"/>
    </location>
</feature>
<evidence type="ECO:0000313" key="6">
    <source>
        <dbReference type="Proteomes" id="UP000051751"/>
    </source>
</evidence>
<sequence length="356" mass="39604">MTKSKLLAAVTVPNTDYLMKPFSADVLEGRLSPQTREVIVSATQPNGMNDIFDKVNHAEIPPEELRKMMGSSDARHTDRHPLTVADQTIAGDLKVQTYVQTELKNQTLPVILFIHGGGFTGGSLDNIAMACHVLADDGAVKVIAFDYGLAPEHPYPEGLLACYRGLVYLHQHADEFKIDPEQMTMFGDSAGGNLTYTTALLDLAMGTHYLSACVTLYPVTYQGKDPKRRHYFDDPANLNLTDPDKDKIAQFLTTFNANQTIDKWYIKDADPESMYISPLNAPESLLKQLPRTLFMVGEFDPLRLQGEAFYKKVKLAGGDIRYIRYNGMTHAFMDEVGNYPQADDALGEVAKFVLNK</sequence>
<dbReference type="InterPro" id="IPR029058">
    <property type="entry name" value="AB_hydrolase_fold"/>
</dbReference>
<name>A0A0R2FNK2_9LACO</name>
<evidence type="ECO:0000256" key="1">
    <source>
        <dbReference type="ARBA" id="ARBA00022801"/>
    </source>
</evidence>
<evidence type="ECO:0000313" key="3">
    <source>
        <dbReference type="EMBL" id="KRN27564.1"/>
    </source>
</evidence>
<organism evidence="4 5">
    <name type="scientific">Lactobacillus selangorensis</name>
    <dbReference type="NCBI Taxonomy" id="81857"/>
    <lineage>
        <taxon>Bacteria</taxon>
        <taxon>Bacillati</taxon>
        <taxon>Bacillota</taxon>
        <taxon>Bacilli</taxon>
        <taxon>Lactobacillales</taxon>
        <taxon>Lactobacillaceae</taxon>
        <taxon>Lactobacillus</taxon>
    </lineage>
</organism>
<dbReference type="AlphaFoldDB" id="A0A0R2FNK2"/>
<dbReference type="Pfam" id="PF07859">
    <property type="entry name" value="Abhydrolase_3"/>
    <property type="match status" value="1"/>
</dbReference>
<dbReference type="Gene3D" id="3.40.50.1820">
    <property type="entry name" value="alpha/beta hydrolase"/>
    <property type="match status" value="1"/>
</dbReference>
<keyword evidence="5" id="KW-1185">Reference proteome</keyword>
<comment type="caution">
    <text evidence="4">The sequence shown here is derived from an EMBL/GenBank/DDBJ whole genome shotgun (WGS) entry which is preliminary data.</text>
</comment>
<dbReference type="STRING" id="81857.IV38_GL002019"/>
<dbReference type="PATRIC" id="fig|81857.3.peg.2061"/>
<dbReference type="Proteomes" id="UP000051751">
    <property type="component" value="Unassembled WGS sequence"/>
</dbReference>
<protein>
    <submittedName>
        <fullName evidence="4">Lipolytic protein</fullName>
    </submittedName>
</protein>
<dbReference type="InterPro" id="IPR013094">
    <property type="entry name" value="AB_hydrolase_3"/>
</dbReference>
<proteinExistence type="predicted"/>
<gene>
    <name evidence="3" type="ORF">IV38_GL002019</name>
    <name evidence="4" type="ORF">IV40_GL002009</name>
</gene>
<dbReference type="OrthoDB" id="9815425at2"/>
<dbReference type="InterPro" id="IPR050300">
    <property type="entry name" value="GDXG_lipolytic_enzyme"/>
</dbReference>
<dbReference type="EMBL" id="JQAT01000007">
    <property type="protein sequence ID" value="KRN27564.1"/>
    <property type="molecule type" value="Genomic_DNA"/>
</dbReference>
<dbReference type="PANTHER" id="PTHR48081:SF8">
    <property type="entry name" value="ALPHA_BETA HYDROLASE FOLD-3 DOMAIN-CONTAINING PROTEIN-RELATED"/>
    <property type="match status" value="1"/>
</dbReference>
<dbReference type="RefSeq" id="WP_057770997.1">
    <property type="nucleotide sequence ID" value="NZ_JQAT01000007.1"/>
</dbReference>
<dbReference type="Proteomes" id="UP000051645">
    <property type="component" value="Unassembled WGS sequence"/>
</dbReference>
<reference evidence="5 6" key="1">
    <citation type="journal article" date="2015" name="Genome Announc.">
        <title>Expanding the biotechnology potential of lactobacilli through comparative genomics of 213 strains and associated genera.</title>
        <authorList>
            <person name="Sun Z."/>
            <person name="Harris H.M."/>
            <person name="McCann A."/>
            <person name="Guo C."/>
            <person name="Argimon S."/>
            <person name="Zhang W."/>
            <person name="Yang X."/>
            <person name="Jeffery I.B."/>
            <person name="Cooney J.C."/>
            <person name="Kagawa T.F."/>
            <person name="Liu W."/>
            <person name="Song Y."/>
            <person name="Salvetti E."/>
            <person name="Wrobel A."/>
            <person name="Rasinkangas P."/>
            <person name="Parkhill J."/>
            <person name="Rea M.C."/>
            <person name="O'Sullivan O."/>
            <person name="Ritari J."/>
            <person name="Douillard F.P."/>
            <person name="Paul Ross R."/>
            <person name="Yang R."/>
            <person name="Briner A.E."/>
            <person name="Felis G.E."/>
            <person name="de Vos W.M."/>
            <person name="Barrangou R."/>
            <person name="Klaenhammer T.R."/>
            <person name="Caufield P.W."/>
            <person name="Cui Y."/>
            <person name="Zhang H."/>
            <person name="O'Toole P.W."/>
        </authorList>
    </citation>
    <scope>NUCLEOTIDE SEQUENCE [LARGE SCALE GENOMIC DNA]</scope>
    <source>
        <strain evidence="3 6">ATCC BAA-66</strain>
        <strain evidence="4 5">DSM 13344</strain>
    </source>
</reference>
<keyword evidence="1" id="KW-0378">Hydrolase</keyword>
<evidence type="ECO:0000259" key="2">
    <source>
        <dbReference type="Pfam" id="PF07859"/>
    </source>
</evidence>
<accession>A0A0R2FNK2</accession>
<dbReference type="GO" id="GO:0016787">
    <property type="term" value="F:hydrolase activity"/>
    <property type="evidence" value="ECO:0007669"/>
    <property type="project" value="UniProtKB-KW"/>
</dbReference>
<dbReference type="PANTHER" id="PTHR48081">
    <property type="entry name" value="AB HYDROLASE SUPERFAMILY PROTEIN C4A8.06C"/>
    <property type="match status" value="1"/>
</dbReference>
<evidence type="ECO:0000313" key="5">
    <source>
        <dbReference type="Proteomes" id="UP000051645"/>
    </source>
</evidence>
<dbReference type="SUPFAM" id="SSF53474">
    <property type="entry name" value="alpha/beta-Hydrolases"/>
    <property type="match status" value="1"/>
</dbReference>
<dbReference type="EMBL" id="JQAZ01000008">
    <property type="protein sequence ID" value="KRN30163.1"/>
    <property type="molecule type" value="Genomic_DNA"/>
</dbReference>